<comment type="caution">
    <text evidence="1">The sequence shown here is derived from an EMBL/GenBank/DDBJ whole genome shotgun (WGS) entry which is preliminary data.</text>
</comment>
<dbReference type="AlphaFoldDB" id="A0A0F8YSB9"/>
<gene>
    <name evidence="1" type="ORF">LCGC14_2784440</name>
</gene>
<name>A0A0F8YSB9_9ZZZZ</name>
<dbReference type="EMBL" id="LAZR01051828">
    <property type="protein sequence ID" value="KKK84332.1"/>
    <property type="molecule type" value="Genomic_DNA"/>
</dbReference>
<proteinExistence type="predicted"/>
<accession>A0A0F8YSB9</accession>
<evidence type="ECO:0000313" key="1">
    <source>
        <dbReference type="EMBL" id="KKK84332.1"/>
    </source>
</evidence>
<sequence>MKKKIPQKDIFKEDSSSIFKHERYTVWIEAYDQQEMIRRQVLQNTPKSVLELVFDIFHIIKNGMPKDNINDDVDKSEFEKIASVLFRRFELEDLDEQKSVELAITNYIKELQKFEYYVPDNLCEEEFCKKGIDWIANYFKNALKSLRDEEIKFWESLFEKYQERKDDYDVEFRTKEILRKRELDYASRLTPEDFKDLI</sequence>
<protein>
    <submittedName>
        <fullName evidence="1">Uncharacterized protein</fullName>
    </submittedName>
</protein>
<reference evidence="1" key="1">
    <citation type="journal article" date="2015" name="Nature">
        <title>Complex archaea that bridge the gap between prokaryotes and eukaryotes.</title>
        <authorList>
            <person name="Spang A."/>
            <person name="Saw J.H."/>
            <person name="Jorgensen S.L."/>
            <person name="Zaremba-Niedzwiedzka K."/>
            <person name="Martijn J."/>
            <person name="Lind A.E."/>
            <person name="van Eijk R."/>
            <person name="Schleper C."/>
            <person name="Guy L."/>
            <person name="Ettema T.J."/>
        </authorList>
    </citation>
    <scope>NUCLEOTIDE SEQUENCE</scope>
</reference>
<organism evidence="1">
    <name type="scientific">marine sediment metagenome</name>
    <dbReference type="NCBI Taxonomy" id="412755"/>
    <lineage>
        <taxon>unclassified sequences</taxon>
        <taxon>metagenomes</taxon>
        <taxon>ecological metagenomes</taxon>
    </lineage>
</organism>